<proteinExistence type="predicted"/>
<feature type="region of interest" description="Disordered" evidence="1">
    <location>
        <begin position="510"/>
        <end position="532"/>
    </location>
</feature>
<keyword evidence="3" id="KW-1185">Reference proteome</keyword>
<evidence type="ECO:0000313" key="2">
    <source>
        <dbReference type="EMBL" id="KAG5484574.1"/>
    </source>
</evidence>
<feature type="region of interest" description="Disordered" evidence="1">
    <location>
        <begin position="58"/>
        <end position="122"/>
    </location>
</feature>
<gene>
    <name evidence="2" type="ORF">CUR178_07165</name>
</gene>
<dbReference type="RefSeq" id="XP_067695200.1">
    <property type="nucleotide sequence ID" value="XM_067838814.1"/>
</dbReference>
<dbReference type="OrthoDB" id="273024at2759"/>
<sequence>MRQPQVAPIPPPSRRDGHGAMRNPRLNTEERSGPAAVHEALTTSCMPAGLEALPKAGIVTSPKATSPPDSVPRAQRLSCVNTNGGAGDGVEQRRPLTSSTVEPSHSSRPTPPPPPFSAARAAGEGAPLASLGVATAMPSRQRCRLAHMHGLSREPVLVETGTGACRAAGRRYSRAHSDGSAAGRAVGVDGGVDVGVDVTVANQSPPHMQPVAAATPFTSAEHIVFTSAAETAMRASTPSTAQKSTWLENSTNSATVTPGGFVGLVDQILMEGSVEESDSPSPSYVESSSTTREGDLVREVAEACHGFLHHLPEQCARSIIRAVTFQTATLQVPGRLLRASIIFDAYAELRGEVAATLEAASAASAGKATASIPDRSRQRYSVSAMPLHPCSSLVVGNQSLSLLRGVNLQRLLTVAPALLRYRFLSARTVKASELRAGLRANSQKATRTEASINRYACLPHVHRDVHFGAKLAQGVMRVMSPGSRLLDCCPSHSCDDGVRPDVRPHHHHLATLTATSNAQRDRRSTSPSASVKNTSLAAPVSVLTYSTVSLERLPSVFLKDRYHVAHSDSASTRFSGAAQGGAGSSSNVRHSSHRRRHTRTFFEREFVATLASGQEDAALFTTTMAPEFMVGLPSFLKHPERAVPRCIATSLHHLYTAVSVEMFLRAYTAMTVKHATEASVNGKGAGPVAAKAAGGQQMTTSPLLPLSTSSPVGKCGDGAPSSFLNAPDASSSAIAALPPLGPALELGMVYVRNTIICSASTPGMESYLIFLHQIVYPKAAWQ</sequence>
<reference evidence="2 3" key="1">
    <citation type="submission" date="2021-02" db="EMBL/GenBank/DDBJ databases">
        <title>Leishmania (Mundinia) enrietti genome sequencing and assembly.</title>
        <authorList>
            <person name="Almutairi H."/>
            <person name="Gatherer D."/>
        </authorList>
    </citation>
    <scope>NUCLEOTIDE SEQUENCE [LARGE SCALE GENOMIC DNA]</scope>
    <source>
        <strain evidence="2">CUR178</strain>
    </source>
</reference>
<accession>A0A836H2E9</accession>
<dbReference type="GeneID" id="94174324"/>
<evidence type="ECO:0000256" key="1">
    <source>
        <dbReference type="SAM" id="MobiDB-lite"/>
    </source>
</evidence>
<feature type="compositionally biased region" description="Low complexity" evidence="1">
    <location>
        <begin position="279"/>
        <end position="289"/>
    </location>
</feature>
<dbReference type="AlphaFoldDB" id="A0A836H2E9"/>
<dbReference type="KEGG" id="lenr:94174324"/>
<organism evidence="2 3">
    <name type="scientific">Leishmania enriettii</name>
    <dbReference type="NCBI Taxonomy" id="5663"/>
    <lineage>
        <taxon>Eukaryota</taxon>
        <taxon>Discoba</taxon>
        <taxon>Euglenozoa</taxon>
        <taxon>Kinetoplastea</taxon>
        <taxon>Metakinetoplastina</taxon>
        <taxon>Trypanosomatida</taxon>
        <taxon>Trypanosomatidae</taxon>
        <taxon>Leishmaniinae</taxon>
        <taxon>Leishmania</taxon>
    </lineage>
</organism>
<dbReference type="EMBL" id="JAFHKP010000009">
    <property type="protein sequence ID" value="KAG5484574.1"/>
    <property type="molecule type" value="Genomic_DNA"/>
</dbReference>
<dbReference type="Proteomes" id="UP000674179">
    <property type="component" value="Chromosome 9"/>
</dbReference>
<feature type="region of interest" description="Disordered" evidence="1">
    <location>
        <begin position="272"/>
        <end position="292"/>
    </location>
</feature>
<comment type="caution">
    <text evidence="2">The sequence shown here is derived from an EMBL/GenBank/DDBJ whole genome shotgun (WGS) entry which is preliminary data.</text>
</comment>
<feature type="region of interest" description="Disordered" evidence="1">
    <location>
        <begin position="1"/>
        <end position="41"/>
    </location>
</feature>
<evidence type="ECO:0000313" key="3">
    <source>
        <dbReference type="Proteomes" id="UP000674179"/>
    </source>
</evidence>
<name>A0A836H2E9_LEIEN</name>
<protein>
    <submittedName>
        <fullName evidence="2">Uncharacterized protein</fullName>
    </submittedName>
</protein>
<feature type="region of interest" description="Disordered" evidence="1">
    <location>
        <begin position="569"/>
        <end position="596"/>
    </location>
</feature>